<comment type="caution">
    <text evidence="3">The sequence shown here is derived from an EMBL/GenBank/DDBJ whole genome shotgun (WGS) entry which is preliminary data.</text>
</comment>
<name>A0A840W222_9ACTN</name>
<dbReference type="Proteomes" id="UP000579647">
    <property type="component" value="Unassembled WGS sequence"/>
</dbReference>
<evidence type="ECO:0000313" key="4">
    <source>
        <dbReference type="Proteomes" id="UP000579647"/>
    </source>
</evidence>
<reference evidence="3 4" key="1">
    <citation type="submission" date="2020-08" db="EMBL/GenBank/DDBJ databases">
        <title>Sequencing the genomes of 1000 actinobacteria strains.</title>
        <authorList>
            <person name="Klenk H.-P."/>
        </authorList>
    </citation>
    <scope>NUCLEOTIDE SEQUENCE [LARGE SCALE GENOMIC DNA]</scope>
    <source>
        <strain evidence="3 4">DSM 44598</strain>
    </source>
</reference>
<feature type="region of interest" description="Disordered" evidence="1">
    <location>
        <begin position="30"/>
        <end position="52"/>
    </location>
</feature>
<gene>
    <name evidence="3" type="ORF">HNR07_002006</name>
</gene>
<keyword evidence="2" id="KW-0732">Signal</keyword>
<feature type="chain" id="PRO_5032477836" description="Lipoprotein" evidence="2">
    <location>
        <begin position="24"/>
        <end position="267"/>
    </location>
</feature>
<accession>A0A840W222</accession>
<evidence type="ECO:0000256" key="2">
    <source>
        <dbReference type="SAM" id="SignalP"/>
    </source>
</evidence>
<dbReference type="EMBL" id="JACHDO010000001">
    <property type="protein sequence ID" value="MBB5490869.1"/>
    <property type="molecule type" value="Genomic_DNA"/>
</dbReference>
<proteinExistence type="predicted"/>
<organism evidence="3 4">
    <name type="scientific">Nocardiopsis metallicus</name>
    <dbReference type="NCBI Taxonomy" id="179819"/>
    <lineage>
        <taxon>Bacteria</taxon>
        <taxon>Bacillati</taxon>
        <taxon>Actinomycetota</taxon>
        <taxon>Actinomycetes</taxon>
        <taxon>Streptosporangiales</taxon>
        <taxon>Nocardiopsidaceae</taxon>
        <taxon>Nocardiopsis</taxon>
    </lineage>
</organism>
<dbReference type="AlphaFoldDB" id="A0A840W222"/>
<evidence type="ECO:0000313" key="3">
    <source>
        <dbReference type="EMBL" id="MBB5490869.1"/>
    </source>
</evidence>
<evidence type="ECO:0008006" key="5">
    <source>
        <dbReference type="Google" id="ProtNLM"/>
    </source>
</evidence>
<evidence type="ECO:0000256" key="1">
    <source>
        <dbReference type="SAM" id="MobiDB-lite"/>
    </source>
</evidence>
<dbReference type="RefSeq" id="WP_184364492.1">
    <property type="nucleotide sequence ID" value="NZ_BAAAKM010000009.1"/>
</dbReference>
<sequence>MTCSRLTLGALALALLIPLTSCGLVRDAGDSAQTRTDTADVAEETPESADEPDVEDLLPFMEAAMVSDTPEGIESGLQYAQPGSPAHEYLLFQADHLRANIYEGGDRSGNDVELSGDDFRVCGSQGCSTFGGFVFEGDLVSDFEVNSNAVSDHIYPGGSEFSQDGATITVARSYYSVESNLLAVILHGEADPGVSFEVMLPNYYAPDGERALTFYPEQTRGQENYGSGESGVLVYRYPDVEPGGHMSMYVSCDEGCDFLEDIELQLS</sequence>
<feature type="compositionally biased region" description="Acidic residues" evidence="1">
    <location>
        <begin position="40"/>
        <end position="52"/>
    </location>
</feature>
<feature type="signal peptide" evidence="2">
    <location>
        <begin position="1"/>
        <end position="23"/>
    </location>
</feature>
<protein>
    <recommendedName>
        <fullName evidence="5">Lipoprotein</fullName>
    </recommendedName>
</protein>
<keyword evidence="4" id="KW-1185">Reference proteome</keyword>